<keyword evidence="1" id="KW-0472">Membrane</keyword>
<dbReference type="EMBL" id="QXXA01000025">
    <property type="protein sequence ID" value="NBI08255.1"/>
    <property type="molecule type" value="Genomic_DNA"/>
</dbReference>
<accession>A0A845R0M7</accession>
<dbReference type="Pfam" id="PF16079">
    <property type="entry name" value="Phage_holin_5_2"/>
    <property type="match status" value="1"/>
</dbReference>
<keyword evidence="1" id="KW-1133">Transmembrane helix</keyword>
<proteinExistence type="predicted"/>
<protein>
    <submittedName>
        <fullName evidence="2">Holin</fullName>
    </submittedName>
</protein>
<feature type="transmembrane region" description="Helical" evidence="1">
    <location>
        <begin position="6"/>
        <end position="25"/>
    </location>
</feature>
<name>A0A845R0M7_9CLOT</name>
<comment type="caution">
    <text evidence="2">The sequence shown here is derived from an EMBL/GenBank/DDBJ whole genome shotgun (WGS) entry which is preliminary data.</text>
</comment>
<feature type="non-terminal residue" evidence="2">
    <location>
        <position position="50"/>
    </location>
</feature>
<evidence type="ECO:0000313" key="2">
    <source>
        <dbReference type="EMBL" id="NBI08255.1"/>
    </source>
</evidence>
<organism evidence="2 3">
    <name type="scientific">Senegalia massiliensis</name>
    <dbReference type="NCBI Taxonomy" id="1720316"/>
    <lineage>
        <taxon>Bacteria</taxon>
        <taxon>Bacillati</taxon>
        <taxon>Bacillota</taxon>
        <taxon>Clostridia</taxon>
        <taxon>Eubacteriales</taxon>
        <taxon>Clostridiaceae</taxon>
        <taxon>Senegalia</taxon>
    </lineage>
</organism>
<dbReference type="AlphaFoldDB" id="A0A845R0M7"/>
<evidence type="ECO:0000256" key="1">
    <source>
        <dbReference type="SAM" id="Phobius"/>
    </source>
</evidence>
<dbReference type="Proteomes" id="UP000467132">
    <property type="component" value="Unassembled WGS sequence"/>
</dbReference>
<evidence type="ECO:0000313" key="3">
    <source>
        <dbReference type="Proteomes" id="UP000467132"/>
    </source>
</evidence>
<keyword evidence="1" id="KW-0812">Transmembrane</keyword>
<reference evidence="2 3" key="1">
    <citation type="submission" date="2018-08" db="EMBL/GenBank/DDBJ databases">
        <title>Murine metabolic-syndrome-specific gut microbial biobank.</title>
        <authorList>
            <person name="Liu C."/>
        </authorList>
    </citation>
    <scope>NUCLEOTIDE SEQUENCE [LARGE SCALE GENOMIC DNA]</scope>
    <source>
        <strain evidence="2 3">583</strain>
    </source>
</reference>
<dbReference type="InterPro" id="IPR032111">
    <property type="entry name" value="Clostridium_phage_holin"/>
</dbReference>
<keyword evidence="3" id="KW-1185">Reference proteome</keyword>
<gene>
    <name evidence="2" type="ORF">D3Z33_15450</name>
</gene>
<sequence>MDFLEFVIEEALIMVPVLYFLGYVLKNTNLLNDKYIPIAITLLSIGITPA</sequence>